<dbReference type="Pfam" id="PF07478">
    <property type="entry name" value="Dala_Dala_lig_C"/>
    <property type="match status" value="1"/>
</dbReference>
<keyword evidence="8 17" id="KW-0547">Nucleotide-binding</keyword>
<dbReference type="SUPFAM" id="SSF52440">
    <property type="entry name" value="PreATP-grasp domain"/>
    <property type="match status" value="1"/>
</dbReference>
<dbReference type="PANTHER" id="PTHR23132:SF23">
    <property type="entry name" value="D-ALANINE--D-ALANINE LIGASE B"/>
    <property type="match status" value="1"/>
</dbReference>
<evidence type="ECO:0000256" key="5">
    <source>
        <dbReference type="ARBA" id="ARBA00022490"/>
    </source>
</evidence>
<dbReference type="Gene3D" id="3.30.470.20">
    <property type="entry name" value="ATP-grasp fold, B domain"/>
    <property type="match status" value="1"/>
</dbReference>
<dbReference type="PROSITE" id="PS00843">
    <property type="entry name" value="DALA_DALA_LIGASE_1"/>
    <property type="match status" value="1"/>
</dbReference>
<keyword evidence="9 17" id="KW-0067">ATP-binding</keyword>
<evidence type="ECO:0000256" key="15">
    <source>
        <dbReference type="PIRSR" id="PIRSR039102-1"/>
    </source>
</evidence>
<dbReference type="InterPro" id="IPR000291">
    <property type="entry name" value="D-Ala_lig_Van_CS"/>
</dbReference>
<dbReference type="InterPro" id="IPR011761">
    <property type="entry name" value="ATP-grasp"/>
</dbReference>
<organism evidence="19 20">
    <name type="scientific">Candidatus Enterocola intestinipullorum</name>
    <dbReference type="NCBI Taxonomy" id="2840783"/>
    <lineage>
        <taxon>Bacteria</taxon>
        <taxon>Pseudomonadati</taxon>
        <taxon>Bacteroidota</taxon>
        <taxon>Bacteroidia</taxon>
        <taxon>Bacteroidales</taxon>
        <taxon>Candidatus Enterocola</taxon>
    </lineage>
</organism>
<dbReference type="GO" id="GO:0009252">
    <property type="term" value="P:peptidoglycan biosynthetic process"/>
    <property type="evidence" value="ECO:0007669"/>
    <property type="project" value="UniProtKB-UniRule"/>
</dbReference>
<comment type="subcellular location">
    <subcellularLocation>
        <location evidence="2 14">Cytoplasm</location>
    </subcellularLocation>
</comment>
<dbReference type="Pfam" id="PF01820">
    <property type="entry name" value="Dala_Dala_lig_N"/>
    <property type="match status" value="1"/>
</dbReference>
<dbReference type="NCBIfam" id="NF002378">
    <property type="entry name" value="PRK01372.1"/>
    <property type="match status" value="1"/>
</dbReference>
<dbReference type="NCBIfam" id="TIGR01205">
    <property type="entry name" value="D_ala_D_alaTIGR"/>
    <property type="match status" value="1"/>
</dbReference>
<comment type="caution">
    <text evidence="19">The sequence shown here is derived from an EMBL/GenBank/DDBJ whole genome shotgun (WGS) entry which is preliminary data.</text>
</comment>
<dbReference type="InterPro" id="IPR011095">
    <property type="entry name" value="Dala_Dala_lig_C"/>
</dbReference>
<feature type="active site" evidence="15">
    <location>
        <position position="165"/>
    </location>
</feature>
<dbReference type="NCBIfam" id="NF002527">
    <property type="entry name" value="PRK01966.1-3"/>
    <property type="match status" value="1"/>
</dbReference>
<dbReference type="GO" id="GO:0046872">
    <property type="term" value="F:metal ion binding"/>
    <property type="evidence" value="ECO:0007669"/>
    <property type="project" value="UniProtKB-KW"/>
</dbReference>
<keyword evidence="7 16" id="KW-0479">Metal-binding</keyword>
<evidence type="ECO:0000256" key="12">
    <source>
        <dbReference type="ARBA" id="ARBA00023316"/>
    </source>
</evidence>
<dbReference type="InterPro" id="IPR013815">
    <property type="entry name" value="ATP_grasp_subdomain_1"/>
</dbReference>
<dbReference type="GO" id="GO:0008716">
    <property type="term" value="F:D-alanine-D-alanine ligase activity"/>
    <property type="evidence" value="ECO:0007669"/>
    <property type="project" value="UniProtKB-UniRule"/>
</dbReference>
<dbReference type="SUPFAM" id="SSF56059">
    <property type="entry name" value="Glutathione synthetase ATP-binding domain-like"/>
    <property type="match status" value="1"/>
</dbReference>
<evidence type="ECO:0000256" key="17">
    <source>
        <dbReference type="PROSITE-ProRule" id="PRU00409"/>
    </source>
</evidence>
<keyword evidence="5 14" id="KW-0963">Cytoplasm</keyword>
<feature type="binding site" evidence="16">
    <location>
        <position position="288"/>
    </location>
    <ligand>
        <name>Mg(2+)</name>
        <dbReference type="ChEBI" id="CHEBI:18420"/>
        <label>1</label>
    </ligand>
</feature>
<evidence type="ECO:0000313" key="19">
    <source>
        <dbReference type="EMBL" id="MBO8446155.1"/>
    </source>
</evidence>
<feature type="binding site" evidence="16">
    <location>
        <position position="275"/>
    </location>
    <ligand>
        <name>Mg(2+)</name>
        <dbReference type="ChEBI" id="CHEBI:18420"/>
        <label>1</label>
    </ligand>
</feature>
<evidence type="ECO:0000256" key="11">
    <source>
        <dbReference type="ARBA" id="ARBA00022984"/>
    </source>
</evidence>
<evidence type="ECO:0000256" key="16">
    <source>
        <dbReference type="PIRSR" id="PIRSR039102-3"/>
    </source>
</evidence>
<dbReference type="PIRSF" id="PIRSF039102">
    <property type="entry name" value="Ddl/VanB"/>
    <property type="match status" value="1"/>
</dbReference>
<feature type="domain" description="ATP-grasp" evidence="18">
    <location>
        <begin position="121"/>
        <end position="321"/>
    </location>
</feature>
<evidence type="ECO:0000256" key="6">
    <source>
        <dbReference type="ARBA" id="ARBA00022598"/>
    </source>
</evidence>
<dbReference type="GO" id="GO:0005524">
    <property type="term" value="F:ATP binding"/>
    <property type="evidence" value="ECO:0007669"/>
    <property type="project" value="UniProtKB-UniRule"/>
</dbReference>
<sequence>MKTKVAIVAGGNSSEYEVSLRSAGNIKNTLDKNLYDAVIVLIHGDKWQAVVSDTEKYDIDKNDFSYADADGKHVFDFAYITIHGTPGENGIVQGYFELLGMKYSCCGVLAAALTFNKYMCNRYLESVGANPAPAVWLHKGEEADPEKIIAVTGLPCFVKSNVSGSSFGVSKVTRMEDVEAAVANAFAEGDEVIVESFLKGTEVTCGIYKTKDKTIVLPLTEVVSKNEFFDFNAKYNGQSEEITPARLDAALTADIQARTSRYYDALDCKGLVRIDYIITEDGIPHVLEVNTTPGMTDTSFIPQQVRAAGLSLTDVFTDIIEDAKIR</sequence>
<keyword evidence="16" id="KW-0460">Magnesium</keyword>
<dbReference type="InterPro" id="IPR005905">
    <property type="entry name" value="D_ala_D_ala"/>
</dbReference>
<evidence type="ECO:0000256" key="9">
    <source>
        <dbReference type="ARBA" id="ARBA00022840"/>
    </source>
</evidence>
<evidence type="ECO:0000256" key="3">
    <source>
        <dbReference type="ARBA" id="ARBA00010871"/>
    </source>
</evidence>
<dbReference type="AlphaFoldDB" id="A0A9D9EFZ6"/>
<keyword evidence="16" id="KW-0464">Manganese</keyword>
<dbReference type="EMBL" id="JADIMR010000003">
    <property type="protein sequence ID" value="MBO8446155.1"/>
    <property type="molecule type" value="Genomic_DNA"/>
</dbReference>
<comment type="similarity">
    <text evidence="3 14">Belongs to the D-alanine--D-alanine ligase family.</text>
</comment>
<dbReference type="InterPro" id="IPR016185">
    <property type="entry name" value="PreATP-grasp_dom_sf"/>
</dbReference>
<evidence type="ECO:0000313" key="20">
    <source>
        <dbReference type="Proteomes" id="UP000823637"/>
    </source>
</evidence>
<keyword evidence="11 14" id="KW-0573">Peptidoglycan synthesis</keyword>
<keyword evidence="10 14" id="KW-0133">Cell shape</keyword>
<feature type="binding site" evidence="16">
    <location>
        <position position="288"/>
    </location>
    <ligand>
        <name>Mg(2+)</name>
        <dbReference type="ChEBI" id="CHEBI:18420"/>
        <label>2</label>
    </ligand>
</feature>
<protein>
    <recommendedName>
        <fullName evidence="4 14">D-alanine--D-alanine ligase</fullName>
        <ecNumber evidence="4 14">6.3.2.4</ecNumber>
    </recommendedName>
    <alternativeName>
        <fullName evidence="14">D-Ala-D-Ala ligase</fullName>
    </alternativeName>
    <alternativeName>
        <fullName evidence="14">D-alanylalanine synthetase</fullName>
    </alternativeName>
</protein>
<reference evidence="19" key="2">
    <citation type="journal article" date="2021" name="PeerJ">
        <title>Extensive microbial diversity within the chicken gut microbiome revealed by metagenomics and culture.</title>
        <authorList>
            <person name="Gilroy R."/>
            <person name="Ravi A."/>
            <person name="Getino M."/>
            <person name="Pursley I."/>
            <person name="Horton D.L."/>
            <person name="Alikhan N.F."/>
            <person name="Baker D."/>
            <person name="Gharbi K."/>
            <person name="Hall N."/>
            <person name="Watson M."/>
            <person name="Adriaenssens E.M."/>
            <person name="Foster-Nyarko E."/>
            <person name="Jarju S."/>
            <person name="Secka A."/>
            <person name="Antonio M."/>
            <person name="Oren A."/>
            <person name="Chaudhuri R.R."/>
            <person name="La Ragione R."/>
            <person name="Hildebrand F."/>
            <person name="Pallen M.J."/>
        </authorList>
    </citation>
    <scope>NUCLEOTIDE SEQUENCE</scope>
    <source>
        <strain evidence="19">D3-1215</strain>
    </source>
</reference>
<dbReference type="GO" id="GO:0071555">
    <property type="term" value="P:cell wall organization"/>
    <property type="evidence" value="ECO:0007669"/>
    <property type="project" value="UniProtKB-KW"/>
</dbReference>
<dbReference type="InterPro" id="IPR011127">
    <property type="entry name" value="Dala_Dala_lig_N"/>
</dbReference>
<keyword evidence="12 14" id="KW-0961">Cell wall biogenesis/degradation</keyword>
<evidence type="ECO:0000256" key="8">
    <source>
        <dbReference type="ARBA" id="ARBA00022741"/>
    </source>
</evidence>
<dbReference type="PANTHER" id="PTHR23132">
    <property type="entry name" value="D-ALANINE--D-ALANINE LIGASE"/>
    <property type="match status" value="1"/>
</dbReference>
<evidence type="ECO:0000256" key="13">
    <source>
        <dbReference type="ARBA" id="ARBA00047614"/>
    </source>
</evidence>
<dbReference type="GO" id="GO:0005737">
    <property type="term" value="C:cytoplasm"/>
    <property type="evidence" value="ECO:0007669"/>
    <property type="project" value="UniProtKB-SubCell"/>
</dbReference>
<comment type="catalytic activity">
    <reaction evidence="13 14">
        <text>2 D-alanine + ATP = D-alanyl-D-alanine + ADP + phosphate + H(+)</text>
        <dbReference type="Rhea" id="RHEA:11224"/>
        <dbReference type="ChEBI" id="CHEBI:15378"/>
        <dbReference type="ChEBI" id="CHEBI:30616"/>
        <dbReference type="ChEBI" id="CHEBI:43474"/>
        <dbReference type="ChEBI" id="CHEBI:57416"/>
        <dbReference type="ChEBI" id="CHEBI:57822"/>
        <dbReference type="ChEBI" id="CHEBI:456216"/>
        <dbReference type="EC" id="6.3.2.4"/>
    </reaction>
</comment>
<evidence type="ECO:0000256" key="1">
    <source>
        <dbReference type="ARBA" id="ARBA00001936"/>
    </source>
</evidence>
<comment type="cofactor">
    <cofactor evidence="16">
        <name>Mg(2+)</name>
        <dbReference type="ChEBI" id="CHEBI:18420"/>
    </cofactor>
    <cofactor evidence="16">
        <name>Mn(2+)</name>
        <dbReference type="ChEBI" id="CHEBI:29035"/>
    </cofactor>
    <text evidence="16">Binds 2 magnesium or manganese ions per subunit.</text>
</comment>
<dbReference type="Proteomes" id="UP000823637">
    <property type="component" value="Unassembled WGS sequence"/>
</dbReference>
<dbReference type="EC" id="6.3.2.4" evidence="4 14"/>
<feature type="active site" evidence="15">
    <location>
        <position position="15"/>
    </location>
</feature>
<dbReference type="PROSITE" id="PS00844">
    <property type="entry name" value="DALA_DALA_LIGASE_2"/>
    <property type="match status" value="1"/>
</dbReference>
<evidence type="ECO:0000256" key="7">
    <source>
        <dbReference type="ARBA" id="ARBA00022723"/>
    </source>
</evidence>
<keyword evidence="6 14" id="KW-0436">Ligase</keyword>
<name>A0A9D9EFZ6_9BACT</name>
<evidence type="ECO:0000259" key="18">
    <source>
        <dbReference type="PROSITE" id="PS50975"/>
    </source>
</evidence>
<evidence type="ECO:0000256" key="14">
    <source>
        <dbReference type="HAMAP-Rule" id="MF_00047"/>
    </source>
</evidence>
<comment type="function">
    <text evidence="14">Cell wall formation.</text>
</comment>
<comment type="cofactor">
    <cofactor evidence="1">
        <name>Mn(2+)</name>
        <dbReference type="ChEBI" id="CHEBI:29035"/>
    </cofactor>
</comment>
<feature type="binding site" evidence="16">
    <location>
        <position position="290"/>
    </location>
    <ligand>
        <name>Mg(2+)</name>
        <dbReference type="ChEBI" id="CHEBI:18420"/>
        <label>2</label>
    </ligand>
</feature>
<reference evidence="19" key="1">
    <citation type="submission" date="2020-10" db="EMBL/GenBank/DDBJ databases">
        <authorList>
            <person name="Gilroy R."/>
        </authorList>
    </citation>
    <scope>NUCLEOTIDE SEQUENCE</scope>
    <source>
        <strain evidence="19">D3-1215</strain>
    </source>
</reference>
<dbReference type="Gene3D" id="3.30.1490.20">
    <property type="entry name" value="ATP-grasp fold, A domain"/>
    <property type="match status" value="1"/>
</dbReference>
<dbReference type="HAMAP" id="MF_00047">
    <property type="entry name" value="Dala_Dala_lig"/>
    <property type="match status" value="1"/>
</dbReference>
<comment type="pathway">
    <text evidence="14">Cell wall biogenesis; peptidoglycan biosynthesis.</text>
</comment>
<evidence type="ECO:0000256" key="10">
    <source>
        <dbReference type="ARBA" id="ARBA00022960"/>
    </source>
</evidence>
<gene>
    <name evidence="14" type="primary">ddl</name>
    <name evidence="19" type="ORF">IAC32_00185</name>
</gene>
<dbReference type="Gene3D" id="3.40.50.20">
    <property type="match status" value="1"/>
</dbReference>
<evidence type="ECO:0000256" key="2">
    <source>
        <dbReference type="ARBA" id="ARBA00004496"/>
    </source>
</evidence>
<dbReference type="GO" id="GO:0008360">
    <property type="term" value="P:regulation of cell shape"/>
    <property type="evidence" value="ECO:0007669"/>
    <property type="project" value="UniProtKB-KW"/>
</dbReference>
<feature type="active site" evidence="15">
    <location>
        <position position="299"/>
    </location>
</feature>
<proteinExistence type="inferred from homology"/>
<evidence type="ECO:0000256" key="4">
    <source>
        <dbReference type="ARBA" id="ARBA00012216"/>
    </source>
</evidence>
<dbReference type="PROSITE" id="PS50975">
    <property type="entry name" value="ATP_GRASP"/>
    <property type="match status" value="1"/>
</dbReference>
<accession>A0A9D9EFZ6</accession>